<evidence type="ECO:0000313" key="3">
    <source>
        <dbReference type="Proteomes" id="UP000177528"/>
    </source>
</evidence>
<protein>
    <recommendedName>
        <fullName evidence="1">PPM-type phosphatase domain-containing protein</fullName>
    </recommendedName>
</protein>
<feature type="domain" description="PPM-type phosphatase" evidence="1">
    <location>
        <begin position="18"/>
        <end position="285"/>
    </location>
</feature>
<organism evidence="2 3">
    <name type="scientific">Candidatus Andersenbacteria bacterium RIFCSPHIGHO2_12_FULL_45_11</name>
    <dbReference type="NCBI Taxonomy" id="1797281"/>
    <lineage>
        <taxon>Bacteria</taxon>
        <taxon>Candidatus Anderseniibacteriota</taxon>
    </lineage>
</organism>
<dbReference type="AlphaFoldDB" id="A0A1G1X7F4"/>
<dbReference type="PROSITE" id="PS51746">
    <property type="entry name" value="PPM_2"/>
    <property type="match status" value="1"/>
</dbReference>
<dbReference type="Proteomes" id="UP000177528">
    <property type="component" value="Unassembled WGS sequence"/>
</dbReference>
<dbReference type="InterPro" id="IPR015655">
    <property type="entry name" value="PP2C"/>
</dbReference>
<dbReference type="InterPro" id="IPR036457">
    <property type="entry name" value="PPM-type-like_dom_sf"/>
</dbReference>
<dbReference type="EMBL" id="MHHR01000001">
    <property type="protein sequence ID" value="OGY35287.1"/>
    <property type="molecule type" value="Genomic_DNA"/>
</dbReference>
<evidence type="ECO:0000313" key="2">
    <source>
        <dbReference type="EMBL" id="OGY35287.1"/>
    </source>
</evidence>
<sequence>MLNPEQPPSLEQSPEPLDIAAMTIANENHPDRNEDALFARNAQQCFGVLDGMGGHPAGDRASTEARRVIIAEIEKLSDTMSLEETADELSRILGQANKCLLEMANNNSDLKGMGSTVSLVKIWEGPTGERKAVVVNAGDSRVYIQRIDGTLEQITLDDGIVRATFFGNRAARVMQTKLNNVTNSTDLTDEERDMLRHRSQISNHLGDTDMEVRTHAVDVMAGDTILVVSDGVSDNLTDNEISKILTEAQTSAEATERLVSEARTRSRSGHFRSKHDDMSAIVTKIL</sequence>
<dbReference type="SMART" id="SM00331">
    <property type="entry name" value="PP2C_SIG"/>
    <property type="match status" value="1"/>
</dbReference>
<reference evidence="2 3" key="1">
    <citation type="journal article" date="2016" name="Nat. Commun.">
        <title>Thousands of microbial genomes shed light on interconnected biogeochemical processes in an aquifer system.</title>
        <authorList>
            <person name="Anantharaman K."/>
            <person name="Brown C.T."/>
            <person name="Hug L.A."/>
            <person name="Sharon I."/>
            <person name="Castelle C.J."/>
            <person name="Probst A.J."/>
            <person name="Thomas B.C."/>
            <person name="Singh A."/>
            <person name="Wilkins M.J."/>
            <person name="Karaoz U."/>
            <person name="Brodie E.L."/>
            <person name="Williams K.H."/>
            <person name="Hubbard S.S."/>
            <person name="Banfield J.F."/>
        </authorList>
    </citation>
    <scope>NUCLEOTIDE SEQUENCE [LARGE SCALE GENOMIC DNA]</scope>
</reference>
<dbReference type="Pfam" id="PF13672">
    <property type="entry name" value="PP2C_2"/>
    <property type="match status" value="1"/>
</dbReference>
<name>A0A1G1X7F4_9BACT</name>
<gene>
    <name evidence="2" type="ORF">A3D99_04285</name>
</gene>
<accession>A0A1G1X7F4</accession>
<dbReference type="PANTHER" id="PTHR47992">
    <property type="entry name" value="PROTEIN PHOSPHATASE"/>
    <property type="match status" value="1"/>
</dbReference>
<evidence type="ECO:0000259" key="1">
    <source>
        <dbReference type="PROSITE" id="PS51746"/>
    </source>
</evidence>
<dbReference type="GO" id="GO:0004722">
    <property type="term" value="F:protein serine/threonine phosphatase activity"/>
    <property type="evidence" value="ECO:0007669"/>
    <property type="project" value="InterPro"/>
</dbReference>
<dbReference type="Gene3D" id="3.60.40.10">
    <property type="entry name" value="PPM-type phosphatase domain"/>
    <property type="match status" value="1"/>
</dbReference>
<dbReference type="SUPFAM" id="SSF81606">
    <property type="entry name" value="PP2C-like"/>
    <property type="match status" value="1"/>
</dbReference>
<proteinExistence type="predicted"/>
<dbReference type="InterPro" id="IPR001932">
    <property type="entry name" value="PPM-type_phosphatase-like_dom"/>
</dbReference>
<dbReference type="CDD" id="cd00143">
    <property type="entry name" value="PP2Cc"/>
    <property type="match status" value="1"/>
</dbReference>
<comment type="caution">
    <text evidence="2">The sequence shown here is derived from an EMBL/GenBank/DDBJ whole genome shotgun (WGS) entry which is preliminary data.</text>
</comment>
<dbReference type="SMART" id="SM00332">
    <property type="entry name" value="PP2Cc"/>
    <property type="match status" value="1"/>
</dbReference>